<proteinExistence type="predicted"/>
<reference evidence="1" key="1">
    <citation type="submission" date="2016-11" db="EMBL/GenBank/DDBJ databases">
        <authorList>
            <person name="Varghese N."/>
            <person name="Submissions S."/>
        </authorList>
    </citation>
    <scope>NUCLEOTIDE SEQUENCE [LARGE SCALE GENOMIC DNA]</scope>
    <source>
        <strain evidence="1">DSM 16785</strain>
    </source>
</reference>
<evidence type="ECO:0000313" key="1">
    <source>
        <dbReference type="EMBL" id="SHF17378.1"/>
    </source>
</evidence>
<comment type="caution">
    <text evidence="1">The sequence shown here is derived from an EMBL/GenBank/DDBJ whole genome shotgun (WGS) entry which is preliminary data.</text>
</comment>
<protein>
    <submittedName>
        <fullName evidence="1">Uncharacterized protein</fullName>
    </submittedName>
</protein>
<sequence>ALKNMEYIEFKTAKQHLIVRTKINKLGQKILKVLNIPLPKIITPYNEFKEKYKI</sequence>
<keyword evidence="2" id="KW-1185">Reference proteome</keyword>
<feature type="non-terminal residue" evidence="1">
    <location>
        <position position="1"/>
    </location>
</feature>
<dbReference type="Proteomes" id="UP000184334">
    <property type="component" value="Unassembled WGS sequence"/>
</dbReference>
<gene>
    <name evidence="1" type="ORF">SAMN02745164_01931</name>
</gene>
<organism evidence="1 2">
    <name type="scientific">Marinitoga hydrogenitolerans (strain DSM 16785 / JCM 12826 / AT1271)</name>
    <dbReference type="NCBI Taxonomy" id="1122195"/>
    <lineage>
        <taxon>Bacteria</taxon>
        <taxon>Thermotogati</taxon>
        <taxon>Thermotogota</taxon>
        <taxon>Thermotogae</taxon>
        <taxon>Petrotogales</taxon>
        <taxon>Petrotogaceae</taxon>
        <taxon>Marinitoga</taxon>
    </lineage>
</organism>
<name>A0A1M4ZHE4_MARH1</name>
<dbReference type="AlphaFoldDB" id="A0A1M4ZHE4"/>
<dbReference type="EMBL" id="FQUI01000042">
    <property type="protein sequence ID" value="SHF17378.1"/>
    <property type="molecule type" value="Genomic_DNA"/>
</dbReference>
<accession>A0A1M4ZHE4</accession>
<dbReference type="OrthoDB" id="49403at2"/>
<evidence type="ECO:0000313" key="2">
    <source>
        <dbReference type="Proteomes" id="UP000184334"/>
    </source>
</evidence>